<organism evidence="1 2">
    <name type="scientific">Ruegeria meonggei</name>
    <dbReference type="NCBI Taxonomy" id="1446476"/>
    <lineage>
        <taxon>Bacteria</taxon>
        <taxon>Pseudomonadati</taxon>
        <taxon>Pseudomonadota</taxon>
        <taxon>Alphaproteobacteria</taxon>
        <taxon>Rhodobacterales</taxon>
        <taxon>Roseobacteraceae</taxon>
        <taxon>Ruegeria</taxon>
    </lineage>
</organism>
<dbReference type="AlphaFoldDB" id="A0A1X6YBB9"/>
<dbReference type="RefSeq" id="WP_234995111.1">
    <property type="nucleotide sequence ID" value="NZ_FWFP01000001.1"/>
</dbReference>
<evidence type="ECO:0000313" key="2">
    <source>
        <dbReference type="Proteomes" id="UP000193778"/>
    </source>
</evidence>
<accession>A0A1X6YBB9</accession>
<protein>
    <submittedName>
        <fullName evidence="1">Uncharacterized protein</fullName>
    </submittedName>
</protein>
<dbReference type="EMBL" id="FWFP01000001">
    <property type="protein sequence ID" value="SLN15915.1"/>
    <property type="molecule type" value="Genomic_DNA"/>
</dbReference>
<evidence type="ECO:0000313" key="1">
    <source>
        <dbReference type="EMBL" id="SLN15915.1"/>
    </source>
</evidence>
<sequence>MRLNDETYEVARKSWVKNEQGEKVLVDKLRKVRPWFFEQDGGWYVQCKYGNKALTIGNGNSVFVKALKDIAGALNALKAATDAGELDEAIAKATQRRKAK</sequence>
<gene>
    <name evidence="1" type="ORF">RUM8411_00470</name>
</gene>
<proteinExistence type="predicted"/>
<reference evidence="2" key="1">
    <citation type="submission" date="2017-03" db="EMBL/GenBank/DDBJ databases">
        <authorList>
            <person name="Rodrigo-Torres L."/>
            <person name="Arahal R.D."/>
            <person name="Lucena T."/>
        </authorList>
    </citation>
    <scope>NUCLEOTIDE SEQUENCE [LARGE SCALE GENOMIC DNA]</scope>
    <source>
        <strain evidence="2">CECT 8411</strain>
    </source>
</reference>
<name>A0A1X6YBB9_9RHOB</name>
<dbReference type="Proteomes" id="UP000193778">
    <property type="component" value="Unassembled WGS sequence"/>
</dbReference>
<keyword evidence="2" id="KW-1185">Reference proteome</keyword>